<organism evidence="3 4">
    <name type="scientific">Acrasis kona</name>
    <dbReference type="NCBI Taxonomy" id="1008807"/>
    <lineage>
        <taxon>Eukaryota</taxon>
        <taxon>Discoba</taxon>
        <taxon>Heterolobosea</taxon>
        <taxon>Tetramitia</taxon>
        <taxon>Eutetramitia</taxon>
        <taxon>Acrasidae</taxon>
        <taxon>Acrasis</taxon>
    </lineage>
</organism>
<keyword evidence="2" id="KW-0472">Membrane</keyword>
<feature type="region of interest" description="Disordered" evidence="1">
    <location>
        <begin position="109"/>
        <end position="129"/>
    </location>
</feature>
<gene>
    <name evidence="3" type="ORF">AKO1_011965</name>
</gene>
<comment type="caution">
    <text evidence="3">The sequence shown here is derived from an EMBL/GenBank/DDBJ whole genome shotgun (WGS) entry which is preliminary data.</text>
</comment>
<dbReference type="EMBL" id="JAOPGA020001213">
    <property type="protein sequence ID" value="KAL0486292.1"/>
    <property type="molecule type" value="Genomic_DNA"/>
</dbReference>
<keyword evidence="3" id="KW-0347">Helicase</keyword>
<feature type="compositionally biased region" description="Basic and acidic residues" evidence="1">
    <location>
        <begin position="116"/>
        <end position="129"/>
    </location>
</feature>
<keyword evidence="3" id="KW-0378">Hydrolase</keyword>
<evidence type="ECO:0000256" key="1">
    <source>
        <dbReference type="SAM" id="MobiDB-lite"/>
    </source>
</evidence>
<keyword evidence="3" id="KW-0547">Nucleotide-binding</keyword>
<dbReference type="AlphaFoldDB" id="A0AAW2ZCD3"/>
<reference evidence="3 4" key="1">
    <citation type="submission" date="2024-03" db="EMBL/GenBank/DDBJ databases">
        <title>The Acrasis kona genome and developmental transcriptomes reveal deep origins of eukaryotic multicellular pathways.</title>
        <authorList>
            <person name="Sheikh S."/>
            <person name="Fu C.-J."/>
            <person name="Brown M.W."/>
            <person name="Baldauf S.L."/>
        </authorList>
    </citation>
    <scope>NUCLEOTIDE SEQUENCE [LARGE SCALE GENOMIC DNA]</scope>
    <source>
        <strain evidence="3 4">ATCC MYA-3509</strain>
    </source>
</reference>
<feature type="transmembrane region" description="Helical" evidence="2">
    <location>
        <begin position="73"/>
        <end position="92"/>
    </location>
</feature>
<proteinExistence type="predicted"/>
<sequence length="129" mass="14999">MLRRSIAQSKPALRLMQSPVRSYAAHAHTQVQQEAPLREGALPLTEEQKKFNQETGMEYVIRYNKDMDKSKDVYYQYGGYALLALLFAYIVWPNGKEPVDFRQANWTSMGNYGKVPLKEGEERKEDKEH</sequence>
<evidence type="ECO:0000256" key="2">
    <source>
        <dbReference type="SAM" id="Phobius"/>
    </source>
</evidence>
<dbReference type="Proteomes" id="UP001431209">
    <property type="component" value="Unassembled WGS sequence"/>
</dbReference>
<keyword evidence="3" id="KW-0067">ATP-binding</keyword>
<keyword evidence="2" id="KW-1133">Transmembrane helix</keyword>
<keyword evidence="4" id="KW-1185">Reference proteome</keyword>
<evidence type="ECO:0000313" key="4">
    <source>
        <dbReference type="Proteomes" id="UP001431209"/>
    </source>
</evidence>
<accession>A0AAW2ZCD3</accession>
<name>A0AAW2ZCD3_9EUKA</name>
<protein>
    <submittedName>
        <fullName evidence="3">DEAD-box ATP-dependent RNA helicase</fullName>
    </submittedName>
</protein>
<keyword evidence="2" id="KW-0812">Transmembrane</keyword>
<dbReference type="GO" id="GO:0004386">
    <property type="term" value="F:helicase activity"/>
    <property type="evidence" value="ECO:0007669"/>
    <property type="project" value="UniProtKB-KW"/>
</dbReference>
<evidence type="ECO:0000313" key="3">
    <source>
        <dbReference type="EMBL" id="KAL0486292.1"/>
    </source>
</evidence>